<proteinExistence type="predicted"/>
<dbReference type="PROSITE" id="PS51729">
    <property type="entry name" value="GNAT_YJDJ"/>
    <property type="match status" value="1"/>
</dbReference>
<dbReference type="InterPro" id="IPR045057">
    <property type="entry name" value="Gcn5-rel_NAT"/>
</dbReference>
<dbReference type="AlphaFoldDB" id="A0A4R6V983"/>
<evidence type="ECO:0000259" key="1">
    <source>
        <dbReference type="PROSITE" id="PS51729"/>
    </source>
</evidence>
<evidence type="ECO:0000313" key="3">
    <source>
        <dbReference type="Proteomes" id="UP000295657"/>
    </source>
</evidence>
<sequence>MYIQHKQEGEQGKFAYLDAEGKEIAVLSYYFVDGRTINAHHTYVPAAFRGQGLADGLYRALRDFVREKDLKLIPSCSYIAAKWQREQA</sequence>
<dbReference type="InterPro" id="IPR016181">
    <property type="entry name" value="Acyl_CoA_acyltransferase"/>
</dbReference>
<comment type="caution">
    <text evidence="2">The sequence shown here is derived from an EMBL/GenBank/DDBJ whole genome shotgun (WGS) entry which is preliminary data.</text>
</comment>
<gene>
    <name evidence="2" type="ORF">EDC45_1211</name>
</gene>
<protein>
    <recommendedName>
        <fullName evidence="1">N-acetyltransferase domain-containing protein</fullName>
    </recommendedName>
</protein>
<dbReference type="OrthoDB" id="9813275at2"/>
<dbReference type="SUPFAM" id="SSF55729">
    <property type="entry name" value="Acyl-CoA N-acyltransferases (Nat)"/>
    <property type="match status" value="1"/>
</dbReference>
<dbReference type="EMBL" id="SNYQ01000003">
    <property type="protein sequence ID" value="TDQ58138.1"/>
    <property type="molecule type" value="Genomic_DNA"/>
</dbReference>
<feature type="domain" description="N-acetyltransferase" evidence="1">
    <location>
        <begin position="6"/>
        <end position="88"/>
    </location>
</feature>
<dbReference type="Gene3D" id="3.40.630.30">
    <property type="match status" value="1"/>
</dbReference>
<reference evidence="2 3" key="1">
    <citation type="submission" date="2019-03" db="EMBL/GenBank/DDBJ databases">
        <title>Genomic Encyclopedia of Type Strains, Phase IV (KMG-IV): sequencing the most valuable type-strain genomes for metagenomic binning, comparative biology and taxonomic classification.</title>
        <authorList>
            <person name="Goeker M."/>
        </authorList>
    </citation>
    <scope>NUCLEOTIDE SEQUENCE [LARGE SCALE GENOMIC DNA]</scope>
    <source>
        <strain evidence="2 3">DSM 28403</strain>
    </source>
</reference>
<name>A0A4R6V983_9PAST</name>
<evidence type="ECO:0000313" key="2">
    <source>
        <dbReference type="EMBL" id="TDQ58138.1"/>
    </source>
</evidence>
<dbReference type="PANTHER" id="PTHR31435">
    <property type="entry name" value="PROTEIN NATD1"/>
    <property type="match status" value="1"/>
</dbReference>
<accession>A0A4R6V983</accession>
<organism evidence="2 3">
    <name type="scientific">Mesocricetibacter intestinalis</name>
    <dbReference type="NCBI Taxonomy" id="1521930"/>
    <lineage>
        <taxon>Bacteria</taxon>
        <taxon>Pseudomonadati</taxon>
        <taxon>Pseudomonadota</taxon>
        <taxon>Gammaproteobacteria</taxon>
        <taxon>Pasteurellales</taxon>
        <taxon>Pasteurellaceae</taxon>
        <taxon>Mesocricetibacter</taxon>
    </lineage>
</organism>
<dbReference type="PANTHER" id="PTHR31435:SF9">
    <property type="entry name" value="PROTEIN NATD1"/>
    <property type="match status" value="1"/>
</dbReference>
<dbReference type="InterPro" id="IPR031165">
    <property type="entry name" value="GNAT_YJDJ"/>
</dbReference>
<dbReference type="Proteomes" id="UP000295657">
    <property type="component" value="Unassembled WGS sequence"/>
</dbReference>
<dbReference type="RefSeq" id="WP_133544473.1">
    <property type="nucleotide sequence ID" value="NZ_SNYQ01000003.1"/>
</dbReference>
<dbReference type="Pfam" id="PF14542">
    <property type="entry name" value="Acetyltransf_CG"/>
    <property type="match status" value="1"/>
</dbReference>
<keyword evidence="3" id="KW-1185">Reference proteome</keyword>